<dbReference type="PANTHER" id="PTHR47572:SF5">
    <property type="entry name" value="BLR2277 PROTEIN"/>
    <property type="match status" value="1"/>
</dbReference>
<accession>A0A845QG54</accession>
<gene>
    <name evidence="2" type="ORF">GTQ45_14810</name>
</gene>
<proteinExistence type="predicted"/>
<protein>
    <submittedName>
        <fullName evidence="2">SMP-30/gluconolactonase/LRE family protein</fullName>
    </submittedName>
</protein>
<organism evidence="2 3">
    <name type="scientific">Pyruvatibacter mobilis</name>
    <dbReference type="NCBI Taxonomy" id="1712261"/>
    <lineage>
        <taxon>Bacteria</taxon>
        <taxon>Pseudomonadati</taxon>
        <taxon>Pseudomonadota</taxon>
        <taxon>Alphaproteobacteria</taxon>
        <taxon>Hyphomicrobiales</taxon>
        <taxon>Parvibaculaceae</taxon>
        <taxon>Pyruvatibacter</taxon>
    </lineage>
</organism>
<dbReference type="Pfam" id="PF08450">
    <property type="entry name" value="SGL"/>
    <property type="match status" value="1"/>
</dbReference>
<keyword evidence="3" id="KW-1185">Reference proteome</keyword>
<dbReference type="Proteomes" id="UP000470384">
    <property type="component" value="Unassembled WGS sequence"/>
</dbReference>
<dbReference type="InterPro" id="IPR051262">
    <property type="entry name" value="SMP-30/CGR1_Lactonase"/>
</dbReference>
<dbReference type="GeneID" id="300653947"/>
<reference evidence="2 3" key="1">
    <citation type="journal article" date="2016" name="Int. J. Syst. Evol. Microbiol.">
        <title>Pyruvatibacter mobilis gen. nov., sp. nov., a marine bacterium from the culture broth of Picochlorum sp. 122.</title>
        <authorList>
            <person name="Wang G."/>
            <person name="Tang M."/>
            <person name="Wu H."/>
            <person name="Dai S."/>
            <person name="Li T."/>
            <person name="Chen C."/>
            <person name="He H."/>
            <person name="Fan J."/>
            <person name="Xiang W."/>
            <person name="Li X."/>
        </authorList>
    </citation>
    <scope>NUCLEOTIDE SEQUENCE [LARGE SCALE GENOMIC DNA]</scope>
    <source>
        <strain evidence="2 3">GYP-11</strain>
    </source>
</reference>
<dbReference type="SUPFAM" id="SSF63829">
    <property type="entry name" value="Calcium-dependent phosphotriesterase"/>
    <property type="match status" value="1"/>
</dbReference>
<name>A0A845QG54_9HYPH</name>
<dbReference type="EMBL" id="WXYQ01000013">
    <property type="protein sequence ID" value="NBG97006.1"/>
    <property type="molecule type" value="Genomic_DNA"/>
</dbReference>
<dbReference type="AlphaFoldDB" id="A0A845QG54"/>
<sequence>MPLEPIALETLEKRGLGLARCEDVVVARDGRVWASDQQSACAEILADGSLRRVGAAGGAPNGINMDAEGRILIANFGVYVGEDGPLQRLDTGTGTIEVLASEVDGQRLTACNYPTVARDGTIYCTHSTFAMPWPKALDGRTDGFVFRVTPDGAVEKLADGLKFANGCALDADESYLYVCQTAGGNVVRFPVEADGRLGAMEPYGPVLGTFPTAQADPDNLPTPADMADWPYTDGCAFDVEGNLWVTLPAANKIVAITPAQEMVTLIHDPTGTLMNDPTNVSFGGADMRDVYFGSIATDYVLKGRSPVAGMKLAHQR</sequence>
<dbReference type="RefSeq" id="WP_160588987.1">
    <property type="nucleotide sequence ID" value="NZ_BMHN01000001.1"/>
</dbReference>
<comment type="caution">
    <text evidence="2">The sequence shown here is derived from an EMBL/GenBank/DDBJ whole genome shotgun (WGS) entry which is preliminary data.</text>
</comment>
<dbReference type="OrthoDB" id="30052at2"/>
<dbReference type="Gene3D" id="2.120.10.30">
    <property type="entry name" value="TolB, C-terminal domain"/>
    <property type="match status" value="1"/>
</dbReference>
<feature type="domain" description="SMP-30/Gluconolactonase/LRE-like region" evidence="1">
    <location>
        <begin position="76"/>
        <end position="294"/>
    </location>
</feature>
<evidence type="ECO:0000313" key="2">
    <source>
        <dbReference type="EMBL" id="NBG97006.1"/>
    </source>
</evidence>
<dbReference type="InterPro" id="IPR013658">
    <property type="entry name" value="SGL"/>
</dbReference>
<dbReference type="PANTHER" id="PTHR47572">
    <property type="entry name" value="LIPOPROTEIN-RELATED"/>
    <property type="match status" value="1"/>
</dbReference>
<evidence type="ECO:0000313" key="3">
    <source>
        <dbReference type="Proteomes" id="UP000470384"/>
    </source>
</evidence>
<dbReference type="InterPro" id="IPR011042">
    <property type="entry name" value="6-blade_b-propeller_TolB-like"/>
</dbReference>
<evidence type="ECO:0000259" key="1">
    <source>
        <dbReference type="Pfam" id="PF08450"/>
    </source>
</evidence>